<proteinExistence type="predicted"/>
<accession>A0A1E5NY13</accession>
<name>A0A1E5NY13_9ACTN</name>
<protein>
    <submittedName>
        <fullName evidence="1">Uncharacterized protein</fullName>
    </submittedName>
</protein>
<keyword evidence="2" id="KW-1185">Reference proteome</keyword>
<reference evidence="1 2" key="1">
    <citation type="submission" date="2016-08" db="EMBL/GenBank/DDBJ databases">
        <title>Complete genome sequence of Streptomyces agglomeratus strain 6-3-2, a novel anti-MRSA actinomycete isolated from Wuli of Tebit, China.</title>
        <authorList>
            <person name="Chen X."/>
        </authorList>
    </citation>
    <scope>NUCLEOTIDE SEQUENCE [LARGE SCALE GENOMIC DNA]</scope>
    <source>
        <strain evidence="1 2">6-3-2</strain>
    </source>
</reference>
<dbReference type="RefSeq" id="WP_069931717.1">
    <property type="nucleotide sequence ID" value="NZ_MEHI01000008.1"/>
</dbReference>
<dbReference type="Proteomes" id="UP000095759">
    <property type="component" value="Unassembled WGS sequence"/>
</dbReference>
<evidence type="ECO:0000313" key="1">
    <source>
        <dbReference type="EMBL" id="OEJ21196.1"/>
    </source>
</evidence>
<dbReference type="EMBL" id="MEHJ01000002">
    <property type="protein sequence ID" value="OEJ21196.1"/>
    <property type="molecule type" value="Genomic_DNA"/>
</dbReference>
<gene>
    <name evidence="1" type="ORF">AS594_36730</name>
</gene>
<sequence length="63" mass="6965">MAQRIEFLTPPDELIVTAQNLPFLQVEKAVFKAMPPGPHNAATRRMADNIAAFERANTPDTSN</sequence>
<organism evidence="1 2">
    <name type="scientific">Streptomyces agglomeratus</name>
    <dbReference type="NCBI Taxonomy" id="285458"/>
    <lineage>
        <taxon>Bacteria</taxon>
        <taxon>Bacillati</taxon>
        <taxon>Actinomycetota</taxon>
        <taxon>Actinomycetes</taxon>
        <taxon>Kitasatosporales</taxon>
        <taxon>Streptomycetaceae</taxon>
        <taxon>Streptomyces</taxon>
    </lineage>
</organism>
<comment type="caution">
    <text evidence="1">The sequence shown here is derived from an EMBL/GenBank/DDBJ whole genome shotgun (WGS) entry which is preliminary data.</text>
</comment>
<dbReference type="AlphaFoldDB" id="A0A1E5NY13"/>
<evidence type="ECO:0000313" key="2">
    <source>
        <dbReference type="Proteomes" id="UP000095759"/>
    </source>
</evidence>